<organism evidence="1 2">
    <name type="scientific">Streptomyces lanatus</name>
    <dbReference type="NCBI Taxonomy" id="66900"/>
    <lineage>
        <taxon>Bacteria</taxon>
        <taxon>Bacillati</taxon>
        <taxon>Actinomycetota</taxon>
        <taxon>Actinomycetes</taxon>
        <taxon>Kitasatosporales</taxon>
        <taxon>Streptomycetaceae</taxon>
        <taxon>Streptomyces</taxon>
    </lineage>
</organism>
<dbReference type="Proteomes" id="UP001486207">
    <property type="component" value="Unassembled WGS sequence"/>
</dbReference>
<dbReference type="RefSeq" id="WP_190074167.1">
    <property type="nucleotide sequence ID" value="NZ_BNBM01000017.1"/>
</dbReference>
<proteinExistence type="predicted"/>
<dbReference type="EMBL" id="JBEPFB010000017">
    <property type="protein sequence ID" value="MER7377168.1"/>
    <property type="molecule type" value="Genomic_DNA"/>
</dbReference>
<name>A0ABV1XZX6_9ACTN</name>
<gene>
    <name evidence="1" type="ORF">ABT384_31515</name>
</gene>
<protein>
    <submittedName>
        <fullName evidence="1">Uncharacterized protein</fullName>
    </submittedName>
</protein>
<evidence type="ECO:0000313" key="2">
    <source>
        <dbReference type="Proteomes" id="UP001486207"/>
    </source>
</evidence>
<evidence type="ECO:0000313" key="1">
    <source>
        <dbReference type="EMBL" id="MER7377168.1"/>
    </source>
</evidence>
<accession>A0ABV1XZX6</accession>
<comment type="caution">
    <text evidence="1">The sequence shown here is derived from an EMBL/GenBank/DDBJ whole genome shotgun (WGS) entry which is preliminary data.</text>
</comment>
<keyword evidence="2" id="KW-1185">Reference proteome</keyword>
<reference evidence="1 2" key="1">
    <citation type="submission" date="2024-06" db="EMBL/GenBank/DDBJ databases">
        <title>The Natural Products Discovery Center: Release of the First 8490 Sequenced Strains for Exploring Actinobacteria Biosynthetic Diversity.</title>
        <authorList>
            <person name="Kalkreuter E."/>
            <person name="Kautsar S.A."/>
            <person name="Yang D."/>
            <person name="Bader C.D."/>
            <person name="Teijaro C.N."/>
            <person name="Fluegel L."/>
            <person name="Davis C.M."/>
            <person name="Simpson J.R."/>
            <person name="Lauterbach L."/>
            <person name="Steele A.D."/>
            <person name="Gui C."/>
            <person name="Meng S."/>
            <person name="Li G."/>
            <person name="Viehrig K."/>
            <person name="Ye F."/>
            <person name="Su P."/>
            <person name="Kiefer A.F."/>
            <person name="Nichols A."/>
            <person name="Cepeda A.J."/>
            <person name="Yan W."/>
            <person name="Fan B."/>
            <person name="Jiang Y."/>
            <person name="Adhikari A."/>
            <person name="Zheng C.-J."/>
            <person name="Schuster L."/>
            <person name="Cowan T.M."/>
            <person name="Smanski M.J."/>
            <person name="Chevrette M.G."/>
            <person name="De Carvalho L.P.S."/>
            <person name="Shen B."/>
        </authorList>
    </citation>
    <scope>NUCLEOTIDE SEQUENCE [LARGE SCALE GENOMIC DNA]</scope>
    <source>
        <strain evidence="1 2">NPDC000155</strain>
    </source>
</reference>
<sequence>MSTLEPSGPVYGAAFNPFGPFVILTATVAVDGEEVTVQQQIDLAAWRYIDRDPQLRADYERTLRNHLAAALVDRLEPTITVHEPAPLGDAVSDALARADAAMRNGPEPEHCRSLELGSEA</sequence>